<evidence type="ECO:0000256" key="2">
    <source>
        <dbReference type="ARBA" id="ARBA00022679"/>
    </source>
</evidence>
<keyword evidence="2 3" id="KW-0808">Transferase</keyword>
<dbReference type="RefSeq" id="WP_210253573.1">
    <property type="nucleotide sequence ID" value="NZ_CABFMQ020000001.1"/>
</dbReference>
<protein>
    <submittedName>
        <fullName evidence="3">Glycosyl transferase</fullName>
    </submittedName>
</protein>
<comment type="caution">
    <text evidence="3">The sequence shown here is derived from an EMBL/GenBank/DDBJ whole genome shotgun (WGS) entry which is preliminary data.</text>
</comment>
<gene>
    <name evidence="3" type="ORF">MPC4_10368</name>
</gene>
<dbReference type="EMBL" id="CABFMQ020000001">
    <property type="protein sequence ID" value="VTZ48418.1"/>
    <property type="molecule type" value="Genomic_DNA"/>
</dbReference>
<dbReference type="Gene3D" id="3.40.50.2000">
    <property type="entry name" value="Glycogen Phosphorylase B"/>
    <property type="match status" value="1"/>
</dbReference>
<reference evidence="3 4" key="1">
    <citation type="submission" date="2019-05" db="EMBL/GenBank/DDBJ databases">
        <authorList>
            <person name="Farhan Ul Haque M."/>
        </authorList>
    </citation>
    <scope>NUCLEOTIDE SEQUENCE [LARGE SCALE GENOMIC DNA]</scope>
    <source>
        <strain evidence="3">2</strain>
    </source>
</reference>
<name>A0A8B6M0S1_METTU</name>
<dbReference type="CDD" id="cd03801">
    <property type="entry name" value="GT4_PimA-like"/>
    <property type="match status" value="1"/>
</dbReference>
<sequence>MHAPAAPLGSCNGRNAPMIAGVKAGLDAEAMSHDHAGEIRVFVHLAHGFGARNWNEKYRNGQIIGINEPFAYGYYRAAEDGCQVTYSEDKLERKIERLFRLAVRYFLHFDFVHAWRNRKGICTADVVWTHTESQHLAILLLFWAMRPTRRPKLIAQSVWLIDRWPKFSRLHHWLFKKLVSRADVLTLHSPENLKVARSLFPGVRCELVLYGINADGMAPPQFKRFCDPIRLMSVGNDEDRDWTTLIQAVRRLPCCELRIASQKVPPKLLAGAKNIAVVQPKSNNELLQLYEWADVLVLALKPNLHASGITVLEEAALRGVPVICSDVGGLRAYFPGDAVKYVRPQNAEAIRSAILEMAKDDESRWGIVKRAQARMAPGGINSQSYVKRHVELSRDLLFGY</sequence>
<dbReference type="PANTHER" id="PTHR12526:SF510">
    <property type="entry name" value="D-INOSITOL 3-PHOSPHATE GLYCOSYLTRANSFERASE"/>
    <property type="match status" value="1"/>
</dbReference>
<accession>A0A8B6M0S1</accession>
<dbReference type="Proteomes" id="UP000485880">
    <property type="component" value="Unassembled WGS sequence"/>
</dbReference>
<dbReference type="SUPFAM" id="SSF53756">
    <property type="entry name" value="UDP-Glycosyltransferase/glycogen phosphorylase"/>
    <property type="match status" value="1"/>
</dbReference>
<dbReference type="PANTHER" id="PTHR12526">
    <property type="entry name" value="GLYCOSYLTRANSFERASE"/>
    <property type="match status" value="1"/>
</dbReference>
<evidence type="ECO:0000313" key="4">
    <source>
        <dbReference type="Proteomes" id="UP000485880"/>
    </source>
</evidence>
<evidence type="ECO:0000313" key="3">
    <source>
        <dbReference type="EMBL" id="VTZ48418.1"/>
    </source>
</evidence>
<proteinExistence type="predicted"/>
<evidence type="ECO:0000256" key="1">
    <source>
        <dbReference type="ARBA" id="ARBA00022676"/>
    </source>
</evidence>
<keyword evidence="1" id="KW-0328">Glycosyltransferase</keyword>
<dbReference type="AlphaFoldDB" id="A0A8B6M0S1"/>
<keyword evidence="4" id="KW-1185">Reference proteome</keyword>
<dbReference type="Pfam" id="PF13692">
    <property type="entry name" value="Glyco_trans_1_4"/>
    <property type="match status" value="1"/>
</dbReference>
<organism evidence="3 4">
    <name type="scientific">Methylocella tundrae</name>
    <dbReference type="NCBI Taxonomy" id="227605"/>
    <lineage>
        <taxon>Bacteria</taxon>
        <taxon>Pseudomonadati</taxon>
        <taxon>Pseudomonadota</taxon>
        <taxon>Alphaproteobacteria</taxon>
        <taxon>Hyphomicrobiales</taxon>
        <taxon>Beijerinckiaceae</taxon>
        <taxon>Methylocella</taxon>
    </lineage>
</organism>
<dbReference type="GO" id="GO:0016757">
    <property type="term" value="F:glycosyltransferase activity"/>
    <property type="evidence" value="ECO:0007669"/>
    <property type="project" value="UniProtKB-KW"/>
</dbReference>